<name>A0ABW1G3T3_9ACTN</name>
<dbReference type="RefSeq" id="WP_380583293.1">
    <property type="nucleotide sequence ID" value="NZ_JBHSQJ010000054.1"/>
</dbReference>
<accession>A0ABW1G3T3</accession>
<dbReference type="PROSITE" id="PS51257">
    <property type="entry name" value="PROKAR_LIPOPROTEIN"/>
    <property type="match status" value="1"/>
</dbReference>
<dbReference type="Proteomes" id="UP001596174">
    <property type="component" value="Unassembled WGS sequence"/>
</dbReference>
<sequence length="441" mass="46141">MKRKIAAAAALATVLTAAACSSSSSGSGTKSQALLSTDGKGKTVTVWLMQDAQKGWPDVVNAAVKQFKDETGAEVKIEWQNWPNYGTKLDTALLSGNAPDALELGNTQTGKYIASGAFVDLTSVKSKFDNSAQWLDSLAASGESADHSKTYAIPYYAGVRTVLYRKDLFAAAGVTSTPKTLDEFKTDLDKVKAKNANVPNFSALYLPGKNWYAALSFGAAYMSDPSKVIASSDGSKWTGTLTDPGFVKGIQTWDDFQKNYSVGGTTVDESDQDARMAKGNIAAIVANGWELSSVIDPKVGDPKLADKLGTFALPGATADSPAPAFLGGSDLAVPTHAANPGLGAEFLRIFTNTAQQTALAKFAIPNNKTLLSAYKAASPANEAAANAAGGKTWFIPNSPFWSQTSDEVALQTALSDIATGKDVTSELTTAQTTILTDINAG</sequence>
<organism evidence="2 3">
    <name type="scientific">Streptacidiphilus monticola</name>
    <dbReference type="NCBI Taxonomy" id="2161674"/>
    <lineage>
        <taxon>Bacteria</taxon>
        <taxon>Bacillati</taxon>
        <taxon>Actinomycetota</taxon>
        <taxon>Actinomycetes</taxon>
        <taxon>Kitasatosporales</taxon>
        <taxon>Streptomycetaceae</taxon>
        <taxon>Streptacidiphilus</taxon>
    </lineage>
</organism>
<evidence type="ECO:0000313" key="2">
    <source>
        <dbReference type="EMBL" id="MFC5908299.1"/>
    </source>
</evidence>
<evidence type="ECO:0000256" key="1">
    <source>
        <dbReference type="SAM" id="SignalP"/>
    </source>
</evidence>
<keyword evidence="1" id="KW-0732">Signal</keyword>
<evidence type="ECO:0000313" key="3">
    <source>
        <dbReference type="Proteomes" id="UP001596174"/>
    </source>
</evidence>
<dbReference type="InterPro" id="IPR006059">
    <property type="entry name" value="SBP"/>
</dbReference>
<feature type="signal peptide" evidence="1">
    <location>
        <begin position="1"/>
        <end position="19"/>
    </location>
</feature>
<feature type="chain" id="PRO_5045299234" evidence="1">
    <location>
        <begin position="20"/>
        <end position="441"/>
    </location>
</feature>
<gene>
    <name evidence="2" type="ORF">ACFP3V_13895</name>
</gene>
<dbReference type="InterPro" id="IPR050490">
    <property type="entry name" value="Bact_solute-bd_prot1"/>
</dbReference>
<comment type="caution">
    <text evidence="2">The sequence shown here is derived from an EMBL/GenBank/DDBJ whole genome shotgun (WGS) entry which is preliminary data.</text>
</comment>
<keyword evidence="3" id="KW-1185">Reference proteome</keyword>
<proteinExistence type="predicted"/>
<protein>
    <submittedName>
        <fullName evidence="2">Extracellular solute-binding protein</fullName>
    </submittedName>
</protein>
<dbReference type="Pfam" id="PF13416">
    <property type="entry name" value="SBP_bac_8"/>
    <property type="match status" value="1"/>
</dbReference>
<dbReference type="SUPFAM" id="SSF53850">
    <property type="entry name" value="Periplasmic binding protein-like II"/>
    <property type="match status" value="1"/>
</dbReference>
<dbReference type="Gene3D" id="3.40.190.10">
    <property type="entry name" value="Periplasmic binding protein-like II"/>
    <property type="match status" value="1"/>
</dbReference>
<reference evidence="3" key="1">
    <citation type="journal article" date="2019" name="Int. J. Syst. Evol. Microbiol.">
        <title>The Global Catalogue of Microorganisms (GCM) 10K type strain sequencing project: providing services to taxonomists for standard genome sequencing and annotation.</title>
        <authorList>
            <consortium name="The Broad Institute Genomics Platform"/>
            <consortium name="The Broad Institute Genome Sequencing Center for Infectious Disease"/>
            <person name="Wu L."/>
            <person name="Ma J."/>
        </authorList>
    </citation>
    <scope>NUCLEOTIDE SEQUENCE [LARGE SCALE GENOMIC DNA]</scope>
    <source>
        <strain evidence="3">JCM 4816</strain>
    </source>
</reference>
<dbReference type="EMBL" id="JBHSQJ010000054">
    <property type="protein sequence ID" value="MFC5908299.1"/>
    <property type="molecule type" value="Genomic_DNA"/>
</dbReference>
<dbReference type="PANTHER" id="PTHR43649">
    <property type="entry name" value="ARABINOSE-BINDING PROTEIN-RELATED"/>
    <property type="match status" value="1"/>
</dbReference>
<dbReference type="PANTHER" id="PTHR43649:SF12">
    <property type="entry name" value="DIACETYLCHITOBIOSE BINDING PROTEIN DASA"/>
    <property type="match status" value="1"/>
</dbReference>